<keyword evidence="9" id="KW-0479">Metal-binding</keyword>
<dbReference type="PANTHER" id="PTHR43773">
    <property type="entry name" value="MAGNESIUM TRANSPORTER MGTE"/>
    <property type="match status" value="1"/>
</dbReference>
<evidence type="ECO:0000256" key="8">
    <source>
        <dbReference type="PROSITE-ProRule" id="PRU00703"/>
    </source>
</evidence>
<evidence type="ECO:0000256" key="1">
    <source>
        <dbReference type="ARBA" id="ARBA00004141"/>
    </source>
</evidence>
<feature type="transmembrane region" description="Helical" evidence="9">
    <location>
        <begin position="279"/>
        <end position="296"/>
    </location>
</feature>
<keyword evidence="9" id="KW-1003">Cell membrane</keyword>
<dbReference type="AlphaFoldDB" id="A0A4V2PZN3"/>
<comment type="caution">
    <text evidence="9">Lacks conserved residue(s) required for the propagation of feature annotation.</text>
</comment>
<dbReference type="PANTHER" id="PTHR43773:SF1">
    <property type="entry name" value="MAGNESIUM TRANSPORTER MGTE"/>
    <property type="match status" value="1"/>
</dbReference>
<comment type="subcellular location">
    <subcellularLocation>
        <location evidence="9">Cell membrane</location>
        <topology evidence="9">Multi-pass membrane protein</topology>
    </subcellularLocation>
    <subcellularLocation>
        <location evidence="1">Membrane</location>
        <topology evidence="1">Multi-pass membrane protein</topology>
    </subcellularLocation>
</comment>
<dbReference type="InterPro" id="IPR006668">
    <property type="entry name" value="Mg_transptr_MgtE_intracell_dom"/>
</dbReference>
<dbReference type="GO" id="GO:0005886">
    <property type="term" value="C:plasma membrane"/>
    <property type="evidence" value="ECO:0007669"/>
    <property type="project" value="UniProtKB-SubCell"/>
</dbReference>
<keyword evidence="3 9" id="KW-0813">Transport</keyword>
<dbReference type="InterPro" id="IPR046342">
    <property type="entry name" value="CBS_dom_sf"/>
</dbReference>
<evidence type="ECO:0000256" key="3">
    <source>
        <dbReference type="ARBA" id="ARBA00022448"/>
    </source>
</evidence>
<accession>A0A4V2PZN3</accession>
<dbReference type="EMBL" id="SMGQ01000015">
    <property type="protein sequence ID" value="TCK90501.1"/>
    <property type="molecule type" value="Genomic_DNA"/>
</dbReference>
<dbReference type="SUPFAM" id="SSF54631">
    <property type="entry name" value="CBS-domain pair"/>
    <property type="match status" value="1"/>
</dbReference>
<evidence type="ECO:0000256" key="9">
    <source>
        <dbReference type="RuleBase" id="RU362011"/>
    </source>
</evidence>
<dbReference type="Pfam" id="PF00571">
    <property type="entry name" value="CBS"/>
    <property type="match status" value="1"/>
</dbReference>
<reference evidence="11 12" key="1">
    <citation type="submission" date="2019-03" db="EMBL/GenBank/DDBJ databases">
        <title>Genomic Encyclopedia of Type Strains, Phase IV (KMG-IV): sequencing the most valuable type-strain genomes for metagenomic binning, comparative biology and taxonomic classification.</title>
        <authorList>
            <person name="Goeker M."/>
        </authorList>
    </citation>
    <scope>NUCLEOTIDE SEQUENCE [LARGE SCALE GENOMIC DNA]</scope>
    <source>
        <strain evidence="11 12">DSM 24176</strain>
    </source>
</reference>
<keyword evidence="12" id="KW-1185">Reference proteome</keyword>
<evidence type="ECO:0000259" key="10">
    <source>
        <dbReference type="PROSITE" id="PS51371"/>
    </source>
</evidence>
<dbReference type="SMART" id="SM00924">
    <property type="entry name" value="MgtE_N"/>
    <property type="match status" value="1"/>
</dbReference>
<dbReference type="CDD" id="cd04606">
    <property type="entry name" value="CBS_pair_Mg_transporter"/>
    <property type="match status" value="1"/>
</dbReference>
<sequence>MKELIKDLVKNGQYSQIKQEIIKMNAVDVAQLFEELEEESIMIIFRLLPKEMAANVFTYLSFEQQQYIIESITDKETKIIMEDLFLDDAVDLLEEMPANVVKKILKNTTEEKRNLINHFLKYPDNSAGSIMTIEYADLKKEMSVNEALEHIKKTGVDKETIDICYVTDKYRKLEGIIPLRKLILNDGSKKIEKIMDKNIKSVQTDMDQEEIAHLFKKYDMVVMPVVDKENRLVGIITIDDIVDIIEQENTEDFQKMAALEPSGVEYLKASVFALAKHRILWLMVLMISATFTGRIINNFEEVLAAIMILNSFIPMLMDTGGNSGSQSATLIIRGLALGEVHISDALKIVWKEFRVSLIVGFALAVVNFFRIYYLEGIPLDITIVVCITLFLTIVIAKLVGGILPIFAKLIKVDPAIMAAPLITTIVDALALIAYFQMASHFLGIA</sequence>
<dbReference type="SMART" id="SM00116">
    <property type="entry name" value="CBS"/>
    <property type="match status" value="1"/>
</dbReference>
<dbReference type="Gene3D" id="3.10.580.10">
    <property type="entry name" value="CBS-domain"/>
    <property type="match status" value="1"/>
</dbReference>
<comment type="caution">
    <text evidence="11">The sequence shown here is derived from an EMBL/GenBank/DDBJ whole genome shotgun (WGS) entry which is preliminary data.</text>
</comment>
<evidence type="ECO:0000256" key="4">
    <source>
        <dbReference type="ARBA" id="ARBA00022692"/>
    </source>
</evidence>
<keyword evidence="4 9" id="KW-0812">Transmembrane</keyword>
<dbReference type="InterPro" id="IPR006667">
    <property type="entry name" value="SLC41_membr_dom"/>
</dbReference>
<dbReference type="SUPFAM" id="SSF158791">
    <property type="entry name" value="MgtE N-terminal domain-like"/>
    <property type="match status" value="1"/>
</dbReference>
<dbReference type="PROSITE" id="PS51371">
    <property type="entry name" value="CBS"/>
    <property type="match status" value="1"/>
</dbReference>
<protein>
    <recommendedName>
        <fullName evidence="9">Magnesium transporter MgtE</fullName>
    </recommendedName>
</protein>
<evidence type="ECO:0000256" key="7">
    <source>
        <dbReference type="ARBA" id="ARBA00023136"/>
    </source>
</evidence>
<dbReference type="SUPFAM" id="SSF161093">
    <property type="entry name" value="MgtE membrane domain-like"/>
    <property type="match status" value="1"/>
</dbReference>
<dbReference type="OrthoDB" id="9790355at2"/>
<evidence type="ECO:0000256" key="5">
    <source>
        <dbReference type="ARBA" id="ARBA00022842"/>
    </source>
</evidence>
<feature type="transmembrane region" description="Helical" evidence="9">
    <location>
        <begin position="355"/>
        <end position="373"/>
    </location>
</feature>
<feature type="transmembrane region" description="Helical" evidence="9">
    <location>
        <begin position="379"/>
        <end position="403"/>
    </location>
</feature>
<dbReference type="NCBIfam" id="TIGR00400">
    <property type="entry name" value="mgtE"/>
    <property type="match status" value="1"/>
</dbReference>
<gene>
    <name evidence="11" type="ORF">EDC19_2270</name>
</gene>
<dbReference type="RefSeq" id="WP_132282952.1">
    <property type="nucleotide sequence ID" value="NZ_SMGQ01000015.1"/>
</dbReference>
<organism evidence="11 12">
    <name type="scientific">Natranaerovirga hydrolytica</name>
    <dbReference type="NCBI Taxonomy" id="680378"/>
    <lineage>
        <taxon>Bacteria</taxon>
        <taxon>Bacillati</taxon>
        <taxon>Bacillota</taxon>
        <taxon>Clostridia</taxon>
        <taxon>Lachnospirales</taxon>
        <taxon>Natranaerovirgaceae</taxon>
        <taxon>Natranaerovirga</taxon>
    </lineage>
</organism>
<dbReference type="Pfam" id="PF01769">
    <property type="entry name" value="MgtE"/>
    <property type="match status" value="1"/>
</dbReference>
<comment type="function">
    <text evidence="9">Acts as a magnesium transporter.</text>
</comment>
<dbReference type="Gene3D" id="1.10.357.20">
    <property type="entry name" value="SLC41 divalent cation transporters, integral membrane domain"/>
    <property type="match status" value="1"/>
</dbReference>
<name>A0A4V2PZN3_9FIRM</name>
<dbReference type="InterPro" id="IPR000644">
    <property type="entry name" value="CBS_dom"/>
</dbReference>
<keyword evidence="8" id="KW-0129">CBS domain</keyword>
<dbReference type="InterPro" id="IPR006669">
    <property type="entry name" value="MgtE_transporter"/>
</dbReference>
<evidence type="ECO:0000256" key="6">
    <source>
        <dbReference type="ARBA" id="ARBA00022989"/>
    </source>
</evidence>
<proteinExistence type="inferred from homology"/>
<dbReference type="GO" id="GO:0046872">
    <property type="term" value="F:metal ion binding"/>
    <property type="evidence" value="ECO:0007669"/>
    <property type="project" value="UniProtKB-KW"/>
</dbReference>
<keyword evidence="6 9" id="KW-1133">Transmembrane helix</keyword>
<dbReference type="Gene3D" id="1.25.60.10">
    <property type="entry name" value="MgtE N-terminal domain-like"/>
    <property type="match status" value="1"/>
</dbReference>
<feature type="domain" description="CBS" evidence="10">
    <location>
        <begin position="195"/>
        <end position="251"/>
    </location>
</feature>
<evidence type="ECO:0000313" key="11">
    <source>
        <dbReference type="EMBL" id="TCK90501.1"/>
    </source>
</evidence>
<evidence type="ECO:0000313" key="12">
    <source>
        <dbReference type="Proteomes" id="UP000294545"/>
    </source>
</evidence>
<dbReference type="GO" id="GO:0015095">
    <property type="term" value="F:magnesium ion transmembrane transporter activity"/>
    <property type="evidence" value="ECO:0007669"/>
    <property type="project" value="UniProtKB-UniRule"/>
</dbReference>
<dbReference type="InterPro" id="IPR036739">
    <property type="entry name" value="SLC41_membr_dom_sf"/>
</dbReference>
<evidence type="ECO:0000256" key="2">
    <source>
        <dbReference type="ARBA" id="ARBA00009749"/>
    </source>
</evidence>
<keyword evidence="7 9" id="KW-0472">Membrane</keyword>
<feature type="transmembrane region" description="Helical" evidence="9">
    <location>
        <begin position="415"/>
        <end position="435"/>
    </location>
</feature>
<comment type="similarity">
    <text evidence="2 9">Belongs to the SLC41A transporter family.</text>
</comment>
<dbReference type="Pfam" id="PF03448">
    <property type="entry name" value="MgtE_N"/>
    <property type="match status" value="1"/>
</dbReference>
<keyword evidence="5 9" id="KW-0460">Magnesium</keyword>
<dbReference type="InterPro" id="IPR038076">
    <property type="entry name" value="MgtE_N_sf"/>
</dbReference>
<comment type="subunit">
    <text evidence="9">Homodimer.</text>
</comment>
<dbReference type="Proteomes" id="UP000294545">
    <property type="component" value="Unassembled WGS sequence"/>
</dbReference>